<dbReference type="OrthoDB" id="9808470at2"/>
<comment type="similarity">
    <text evidence="2 7">Belongs to the OMP decarboxylase family. Type 2 subfamily.</text>
</comment>
<proteinExistence type="inferred from homology"/>
<reference evidence="9 10" key="1">
    <citation type="submission" date="2016-11" db="EMBL/GenBank/DDBJ databases">
        <authorList>
            <person name="Jaros S."/>
            <person name="Januszkiewicz K."/>
            <person name="Wedrychowicz H."/>
        </authorList>
    </citation>
    <scope>NUCLEOTIDE SEQUENCE [LARGE SCALE GENOMIC DNA]</scope>
    <source>
        <strain evidence="9 10">DSM 3090</strain>
    </source>
</reference>
<dbReference type="PANTHER" id="PTHR43375:SF1">
    <property type="entry name" value="OROTIDINE 5'-PHOSPHATE DECARBOXYLASE"/>
    <property type="match status" value="1"/>
</dbReference>
<dbReference type="Pfam" id="PF00215">
    <property type="entry name" value="OMPdecase"/>
    <property type="match status" value="1"/>
</dbReference>
<keyword evidence="10" id="KW-1185">Reference proteome</keyword>
<organism evidence="9 10">
    <name type="scientific">Hathewaya proteolytica DSM 3090</name>
    <dbReference type="NCBI Taxonomy" id="1121331"/>
    <lineage>
        <taxon>Bacteria</taxon>
        <taxon>Bacillati</taxon>
        <taxon>Bacillota</taxon>
        <taxon>Clostridia</taxon>
        <taxon>Eubacteriales</taxon>
        <taxon>Clostridiaceae</taxon>
        <taxon>Hathewaya</taxon>
    </lineage>
</organism>
<comment type="pathway">
    <text evidence="1 7">Pyrimidine metabolism; UMP biosynthesis via de novo pathway; UMP from orotate: step 2/2.</text>
</comment>
<keyword evidence="3 7" id="KW-0210">Decarboxylase</keyword>
<feature type="active site" description="Proton donor" evidence="7">
    <location>
        <position position="97"/>
    </location>
</feature>
<evidence type="ECO:0000256" key="6">
    <source>
        <dbReference type="ARBA" id="ARBA00049157"/>
    </source>
</evidence>
<name>A0A1M6Q7U8_9CLOT</name>
<dbReference type="Gene3D" id="3.20.20.70">
    <property type="entry name" value="Aldolase class I"/>
    <property type="match status" value="1"/>
</dbReference>
<evidence type="ECO:0000313" key="10">
    <source>
        <dbReference type="Proteomes" id="UP000183952"/>
    </source>
</evidence>
<dbReference type="InterPro" id="IPR013785">
    <property type="entry name" value="Aldolase_TIM"/>
</dbReference>
<dbReference type="InterPro" id="IPR011060">
    <property type="entry name" value="RibuloseP-bd_barrel"/>
</dbReference>
<protein>
    <recommendedName>
        <fullName evidence="7">Orotidine 5'-phosphate decarboxylase</fullName>
        <ecNumber evidence="7">4.1.1.23</ecNumber>
    </recommendedName>
    <alternativeName>
        <fullName evidence="7">OMP decarboxylase</fullName>
        <shortName evidence="7">OMPDCase</shortName>
        <shortName evidence="7">OMPdecase</shortName>
    </alternativeName>
</protein>
<dbReference type="RefSeq" id="WP_072903883.1">
    <property type="nucleotide sequence ID" value="NZ_FRAD01000015.1"/>
</dbReference>
<dbReference type="SUPFAM" id="SSF51366">
    <property type="entry name" value="Ribulose-phoshate binding barrel"/>
    <property type="match status" value="1"/>
</dbReference>
<dbReference type="STRING" id="1121331.SAMN02745248_01929"/>
<dbReference type="UniPathway" id="UPA00070">
    <property type="reaction ID" value="UER00120"/>
</dbReference>
<dbReference type="AlphaFoldDB" id="A0A1M6Q7U8"/>
<evidence type="ECO:0000256" key="7">
    <source>
        <dbReference type="HAMAP-Rule" id="MF_01215"/>
    </source>
</evidence>
<accession>A0A1M6Q7U8</accession>
<evidence type="ECO:0000256" key="3">
    <source>
        <dbReference type="ARBA" id="ARBA00022793"/>
    </source>
</evidence>
<sequence>MIIDKLFDLVEKQGHVCLGLDTDISYIPHEFASKFTSIGEKLFNFNKEIIDSTLDVVACYKVQIAYYEAYGIEGMKAYSDTLKYIKSKGAISIADIKRGDISKTAEMYAKAHFQGDFEADFITVNPYMGLDSIEPYLPYVENQEKGIFVLIRTSNKGAKDIEYVETSDNSRVYKVVGEKIQNLGHRYVGNCGYSCLGGVMGCTHKEEGIEMRKALNKTYFLIPGYGAQGGGAKDVVNYLTKGNGGVVNSSRGLLLAYKKYENGAENFAECTRKEAIIMRDDIRNEIKNEIKLSE</sequence>
<gene>
    <name evidence="7" type="primary">pyrF</name>
    <name evidence="9" type="ORF">SAMN02745248_01929</name>
</gene>
<keyword evidence="4 7" id="KW-0665">Pyrimidine biosynthesis</keyword>
<dbReference type="HAMAP" id="MF_01215">
    <property type="entry name" value="OMPdecase_type2"/>
    <property type="match status" value="1"/>
</dbReference>
<dbReference type="NCBIfam" id="TIGR02127">
    <property type="entry name" value="pyrF_sub2"/>
    <property type="match status" value="1"/>
</dbReference>
<evidence type="ECO:0000256" key="4">
    <source>
        <dbReference type="ARBA" id="ARBA00022975"/>
    </source>
</evidence>
<dbReference type="GO" id="GO:0006207">
    <property type="term" value="P:'de novo' pyrimidine nucleobase biosynthetic process"/>
    <property type="evidence" value="ECO:0007669"/>
    <property type="project" value="InterPro"/>
</dbReference>
<dbReference type="InterPro" id="IPR011995">
    <property type="entry name" value="OMPdecase_type-2"/>
</dbReference>
<evidence type="ECO:0000313" key="9">
    <source>
        <dbReference type="EMBL" id="SHK16187.1"/>
    </source>
</evidence>
<dbReference type="EMBL" id="FRAD01000015">
    <property type="protein sequence ID" value="SHK16187.1"/>
    <property type="molecule type" value="Genomic_DNA"/>
</dbReference>
<dbReference type="CDD" id="cd04725">
    <property type="entry name" value="OMP_decarboxylase_like"/>
    <property type="match status" value="1"/>
</dbReference>
<dbReference type="InterPro" id="IPR001754">
    <property type="entry name" value="OMPdeCOase_dom"/>
</dbReference>
<keyword evidence="5 7" id="KW-0456">Lyase</keyword>
<evidence type="ECO:0000256" key="5">
    <source>
        <dbReference type="ARBA" id="ARBA00023239"/>
    </source>
</evidence>
<dbReference type="EC" id="4.1.1.23" evidence="7"/>
<dbReference type="Proteomes" id="UP000183952">
    <property type="component" value="Unassembled WGS sequence"/>
</dbReference>
<dbReference type="GO" id="GO:0004590">
    <property type="term" value="F:orotidine-5'-phosphate decarboxylase activity"/>
    <property type="evidence" value="ECO:0007669"/>
    <property type="project" value="UniProtKB-UniRule"/>
</dbReference>
<evidence type="ECO:0000256" key="2">
    <source>
        <dbReference type="ARBA" id="ARBA00008847"/>
    </source>
</evidence>
<dbReference type="FunFam" id="3.20.20.70:FF:000246">
    <property type="entry name" value="Orotidine 5'-phosphate decarboxylase"/>
    <property type="match status" value="1"/>
</dbReference>
<dbReference type="PANTHER" id="PTHR43375">
    <property type="entry name" value="OROTIDINE 5'-PHOSPHATE DECARBOXYLASE"/>
    <property type="match status" value="1"/>
</dbReference>
<dbReference type="GO" id="GO:0044205">
    <property type="term" value="P:'de novo' UMP biosynthetic process"/>
    <property type="evidence" value="ECO:0007669"/>
    <property type="project" value="UniProtKB-UniRule"/>
</dbReference>
<evidence type="ECO:0000256" key="1">
    <source>
        <dbReference type="ARBA" id="ARBA00004861"/>
    </source>
</evidence>
<dbReference type="SMART" id="SM00934">
    <property type="entry name" value="OMPdecase"/>
    <property type="match status" value="1"/>
</dbReference>
<evidence type="ECO:0000259" key="8">
    <source>
        <dbReference type="SMART" id="SM00934"/>
    </source>
</evidence>
<comment type="catalytic activity">
    <reaction evidence="6 7">
        <text>orotidine 5'-phosphate + H(+) = UMP + CO2</text>
        <dbReference type="Rhea" id="RHEA:11596"/>
        <dbReference type="ChEBI" id="CHEBI:15378"/>
        <dbReference type="ChEBI" id="CHEBI:16526"/>
        <dbReference type="ChEBI" id="CHEBI:57538"/>
        <dbReference type="ChEBI" id="CHEBI:57865"/>
        <dbReference type="EC" id="4.1.1.23"/>
    </reaction>
</comment>
<feature type="domain" description="Orotidine 5'-phosphate decarboxylase" evidence="8">
    <location>
        <begin position="15"/>
        <end position="266"/>
    </location>
</feature>